<dbReference type="PRINTS" id="PR00081">
    <property type="entry name" value="GDHRDH"/>
</dbReference>
<dbReference type="RefSeq" id="WP_152884969.1">
    <property type="nucleotide sequence ID" value="NZ_VJZD01000007.1"/>
</dbReference>
<dbReference type="Proteomes" id="UP000325849">
    <property type="component" value="Unassembled WGS sequence"/>
</dbReference>
<comment type="similarity">
    <text evidence="1">Belongs to the short-chain dehydrogenases/reductases (SDR) family.</text>
</comment>
<dbReference type="GO" id="GO:0006633">
    <property type="term" value="P:fatty acid biosynthetic process"/>
    <property type="evidence" value="ECO:0007669"/>
    <property type="project" value="TreeGrafter"/>
</dbReference>
<dbReference type="InterPro" id="IPR002347">
    <property type="entry name" value="SDR_fam"/>
</dbReference>
<dbReference type="Pfam" id="PF13561">
    <property type="entry name" value="adh_short_C2"/>
    <property type="match status" value="1"/>
</dbReference>
<dbReference type="InterPro" id="IPR036291">
    <property type="entry name" value="NAD(P)-bd_dom_sf"/>
</dbReference>
<dbReference type="InterPro" id="IPR020904">
    <property type="entry name" value="Sc_DH/Rdtase_CS"/>
</dbReference>
<keyword evidence="4" id="KW-1185">Reference proteome</keyword>
<dbReference type="OrthoDB" id="9792003at2"/>
<dbReference type="EMBL" id="VJZD01000007">
    <property type="protein sequence ID" value="MPY30382.1"/>
    <property type="molecule type" value="Genomic_DNA"/>
</dbReference>
<dbReference type="PRINTS" id="PR00080">
    <property type="entry name" value="SDRFAMILY"/>
</dbReference>
<dbReference type="GO" id="GO:0048038">
    <property type="term" value="F:quinone binding"/>
    <property type="evidence" value="ECO:0007669"/>
    <property type="project" value="TreeGrafter"/>
</dbReference>
<protein>
    <submittedName>
        <fullName evidence="3">SDR family oxidoreductase</fullName>
    </submittedName>
</protein>
<dbReference type="PROSITE" id="PS00061">
    <property type="entry name" value="ADH_SHORT"/>
    <property type="match status" value="1"/>
</dbReference>
<evidence type="ECO:0000313" key="4">
    <source>
        <dbReference type="Proteomes" id="UP000325849"/>
    </source>
</evidence>
<dbReference type="AlphaFoldDB" id="A0A5N8V6X6"/>
<dbReference type="GO" id="GO:0016616">
    <property type="term" value="F:oxidoreductase activity, acting on the CH-OH group of donors, NAD or NADP as acceptor"/>
    <property type="evidence" value="ECO:0007669"/>
    <property type="project" value="TreeGrafter"/>
</dbReference>
<keyword evidence="2" id="KW-0560">Oxidoreductase</keyword>
<dbReference type="PANTHER" id="PTHR42760:SF133">
    <property type="entry name" value="3-OXOACYL-[ACYL-CARRIER-PROTEIN] REDUCTASE"/>
    <property type="match status" value="1"/>
</dbReference>
<evidence type="ECO:0000256" key="2">
    <source>
        <dbReference type="ARBA" id="ARBA00023002"/>
    </source>
</evidence>
<dbReference type="SUPFAM" id="SSF51735">
    <property type="entry name" value="NAD(P)-binding Rossmann-fold domains"/>
    <property type="match status" value="1"/>
</dbReference>
<dbReference type="FunFam" id="3.40.50.720:FF:000084">
    <property type="entry name" value="Short-chain dehydrogenase reductase"/>
    <property type="match status" value="1"/>
</dbReference>
<evidence type="ECO:0000313" key="3">
    <source>
        <dbReference type="EMBL" id="MPY30382.1"/>
    </source>
</evidence>
<gene>
    <name evidence="3" type="ORF">FNH09_03380</name>
</gene>
<accession>A0A5N8V6X6</accession>
<organism evidence="3 4">
    <name type="scientific">Streptomyces adustus</name>
    <dbReference type="NCBI Taxonomy" id="1609272"/>
    <lineage>
        <taxon>Bacteria</taxon>
        <taxon>Bacillati</taxon>
        <taxon>Actinomycetota</taxon>
        <taxon>Actinomycetes</taxon>
        <taxon>Kitasatosporales</taxon>
        <taxon>Streptomycetaceae</taxon>
        <taxon>Streptomyces</taxon>
    </lineage>
</organism>
<evidence type="ECO:0000256" key="1">
    <source>
        <dbReference type="ARBA" id="ARBA00006484"/>
    </source>
</evidence>
<proteinExistence type="inferred from homology"/>
<sequence>MTSPQRFADRVVLVTGAGTGLGAEIAVRAAQEGADVAIHYRSSEAGARRTAERVEAEGRKAFLVRADIVEWAQIKRMADEVWNHFGRLDVAVNNVGDMASEQMSWREITEEAVDHTLAVDLKGTLMCTHEFGSRMLEQPEGGAIVNVGSTVVVRGSARAPQYAAAKYGVLGITKSYAQAFAPKVRVNTFAPGFMETERMLSREDYKKGRGDTLREMTPMRHIPKPEEIAGAALFLATPDATHITGSYFVADGGYNMIGA</sequence>
<name>A0A5N8V6X6_9ACTN</name>
<comment type="caution">
    <text evidence="3">The sequence shown here is derived from an EMBL/GenBank/DDBJ whole genome shotgun (WGS) entry which is preliminary data.</text>
</comment>
<dbReference type="Gene3D" id="3.40.50.720">
    <property type="entry name" value="NAD(P)-binding Rossmann-like Domain"/>
    <property type="match status" value="1"/>
</dbReference>
<reference evidence="3 4" key="1">
    <citation type="submission" date="2019-07" db="EMBL/GenBank/DDBJ databases">
        <title>New species of Amycolatopsis and Streptomyces.</title>
        <authorList>
            <person name="Duangmal K."/>
            <person name="Teo W.F.A."/>
            <person name="Lipun K."/>
        </authorList>
    </citation>
    <scope>NUCLEOTIDE SEQUENCE [LARGE SCALE GENOMIC DNA]</scope>
    <source>
        <strain evidence="3 4">NBRC 109810</strain>
    </source>
</reference>
<dbReference type="PANTHER" id="PTHR42760">
    <property type="entry name" value="SHORT-CHAIN DEHYDROGENASES/REDUCTASES FAMILY MEMBER"/>
    <property type="match status" value="1"/>
</dbReference>